<dbReference type="InterPro" id="IPR037066">
    <property type="entry name" value="Plug_dom_sf"/>
</dbReference>
<dbReference type="EMBL" id="JAHXZN010000003">
    <property type="protein sequence ID" value="MBW6531479.1"/>
    <property type="molecule type" value="Genomic_DNA"/>
</dbReference>
<keyword evidence="11" id="KW-0732">Signal</keyword>
<dbReference type="InterPro" id="IPR000531">
    <property type="entry name" value="Beta-barrel_TonB"/>
</dbReference>
<keyword evidence="7 8" id="KW-0998">Cell outer membrane</keyword>
<evidence type="ECO:0000256" key="1">
    <source>
        <dbReference type="ARBA" id="ARBA00004571"/>
    </source>
</evidence>
<evidence type="ECO:0000256" key="3">
    <source>
        <dbReference type="ARBA" id="ARBA00022452"/>
    </source>
</evidence>
<accession>A0ABS7BPD7</accession>
<evidence type="ECO:0000256" key="4">
    <source>
        <dbReference type="ARBA" id="ARBA00022692"/>
    </source>
</evidence>
<evidence type="ECO:0000256" key="7">
    <source>
        <dbReference type="ARBA" id="ARBA00023237"/>
    </source>
</evidence>
<evidence type="ECO:0000256" key="6">
    <source>
        <dbReference type="ARBA" id="ARBA00023136"/>
    </source>
</evidence>
<dbReference type="SUPFAM" id="SSF56935">
    <property type="entry name" value="Porins"/>
    <property type="match status" value="1"/>
</dbReference>
<gene>
    <name evidence="14" type="ORF">KZ820_12110</name>
</gene>
<dbReference type="Gene3D" id="2.40.170.20">
    <property type="entry name" value="TonB-dependent receptor, beta-barrel domain"/>
    <property type="match status" value="1"/>
</dbReference>
<dbReference type="Proteomes" id="UP000759103">
    <property type="component" value="Unassembled WGS sequence"/>
</dbReference>
<evidence type="ECO:0000256" key="9">
    <source>
        <dbReference type="RuleBase" id="RU003357"/>
    </source>
</evidence>
<feature type="domain" description="TonB-dependent receptor plug" evidence="13">
    <location>
        <begin position="78"/>
        <end position="180"/>
    </location>
</feature>
<dbReference type="CDD" id="cd01347">
    <property type="entry name" value="ligand_gated_channel"/>
    <property type="match status" value="1"/>
</dbReference>
<comment type="caution">
    <text evidence="14">The sequence shown here is derived from an EMBL/GenBank/DDBJ whole genome shotgun (WGS) entry which is preliminary data.</text>
</comment>
<dbReference type="InterPro" id="IPR036942">
    <property type="entry name" value="Beta-barrel_TonB_sf"/>
</dbReference>
<name>A0ABS7BPD7_9SPHN</name>
<dbReference type="RefSeq" id="WP_219748854.1">
    <property type="nucleotide sequence ID" value="NZ_JAHXZN010000003.1"/>
</dbReference>
<dbReference type="Pfam" id="PF00593">
    <property type="entry name" value="TonB_dep_Rec_b-barrel"/>
    <property type="match status" value="1"/>
</dbReference>
<dbReference type="Gene3D" id="2.170.130.10">
    <property type="entry name" value="TonB-dependent receptor, plug domain"/>
    <property type="match status" value="1"/>
</dbReference>
<proteinExistence type="inferred from homology"/>
<feature type="compositionally biased region" description="Polar residues" evidence="10">
    <location>
        <begin position="24"/>
        <end position="37"/>
    </location>
</feature>
<comment type="subcellular location">
    <subcellularLocation>
        <location evidence="1 8">Cell outer membrane</location>
        <topology evidence="1 8">Multi-pass membrane protein</topology>
    </subcellularLocation>
</comment>
<keyword evidence="2 8" id="KW-0813">Transport</keyword>
<feature type="domain" description="TonB-dependent receptor-like beta-barrel" evidence="12">
    <location>
        <begin position="463"/>
        <end position="931"/>
    </location>
</feature>
<evidence type="ECO:0000256" key="5">
    <source>
        <dbReference type="ARBA" id="ARBA00023077"/>
    </source>
</evidence>
<feature type="region of interest" description="Disordered" evidence="10">
    <location>
        <begin position="24"/>
        <end position="57"/>
    </location>
</feature>
<organism evidence="14 15">
    <name type="scientific">Sphingomonas citri</name>
    <dbReference type="NCBI Taxonomy" id="2862499"/>
    <lineage>
        <taxon>Bacteria</taxon>
        <taxon>Pseudomonadati</taxon>
        <taxon>Pseudomonadota</taxon>
        <taxon>Alphaproteobacteria</taxon>
        <taxon>Sphingomonadales</taxon>
        <taxon>Sphingomonadaceae</taxon>
        <taxon>Sphingomonas</taxon>
    </lineage>
</organism>
<dbReference type="Pfam" id="PF07715">
    <property type="entry name" value="Plug"/>
    <property type="match status" value="1"/>
</dbReference>
<dbReference type="PANTHER" id="PTHR40980">
    <property type="entry name" value="PLUG DOMAIN-CONTAINING PROTEIN"/>
    <property type="match status" value="1"/>
</dbReference>
<dbReference type="PANTHER" id="PTHR40980:SF3">
    <property type="entry name" value="TONB-DEPENDENT RECEPTOR-LIKE BETA-BARREL DOMAIN-CONTAINING PROTEIN"/>
    <property type="match status" value="1"/>
</dbReference>
<dbReference type="PROSITE" id="PS52016">
    <property type="entry name" value="TONB_DEPENDENT_REC_3"/>
    <property type="match status" value="1"/>
</dbReference>
<evidence type="ECO:0000256" key="10">
    <source>
        <dbReference type="SAM" id="MobiDB-lite"/>
    </source>
</evidence>
<keyword evidence="6 8" id="KW-0472">Membrane</keyword>
<keyword evidence="5 9" id="KW-0798">TonB box</keyword>
<reference evidence="14 15" key="1">
    <citation type="submission" date="2021-07" db="EMBL/GenBank/DDBJ databases">
        <title>Sphingomonas sp.</title>
        <authorList>
            <person name="Feng G."/>
            <person name="Li J."/>
            <person name="Pan M."/>
        </authorList>
    </citation>
    <scope>NUCLEOTIDE SEQUENCE [LARGE SCALE GENOMIC DNA]</scope>
    <source>
        <strain evidence="14 15">RRHST34</strain>
    </source>
</reference>
<evidence type="ECO:0000259" key="13">
    <source>
        <dbReference type="Pfam" id="PF07715"/>
    </source>
</evidence>
<keyword evidence="4 8" id="KW-0812">Transmembrane</keyword>
<dbReference type="InterPro" id="IPR010104">
    <property type="entry name" value="TonB_rcpt_bac"/>
</dbReference>
<evidence type="ECO:0000256" key="2">
    <source>
        <dbReference type="ARBA" id="ARBA00022448"/>
    </source>
</evidence>
<evidence type="ECO:0000313" key="15">
    <source>
        <dbReference type="Proteomes" id="UP000759103"/>
    </source>
</evidence>
<comment type="similarity">
    <text evidence="8 9">Belongs to the TonB-dependent receptor family.</text>
</comment>
<keyword evidence="3 8" id="KW-1134">Transmembrane beta strand</keyword>
<feature type="chain" id="PRO_5045522044" evidence="11">
    <location>
        <begin position="22"/>
        <end position="964"/>
    </location>
</feature>
<evidence type="ECO:0000313" key="14">
    <source>
        <dbReference type="EMBL" id="MBW6531479.1"/>
    </source>
</evidence>
<evidence type="ECO:0000259" key="12">
    <source>
        <dbReference type="Pfam" id="PF00593"/>
    </source>
</evidence>
<feature type="signal peptide" evidence="11">
    <location>
        <begin position="1"/>
        <end position="21"/>
    </location>
</feature>
<keyword evidence="15" id="KW-1185">Reference proteome</keyword>
<keyword evidence="14" id="KW-0675">Receptor</keyword>
<dbReference type="NCBIfam" id="TIGR01782">
    <property type="entry name" value="TonB-Xanth-Caul"/>
    <property type="match status" value="1"/>
</dbReference>
<dbReference type="InterPro" id="IPR039426">
    <property type="entry name" value="TonB-dep_rcpt-like"/>
</dbReference>
<protein>
    <submittedName>
        <fullName evidence="14">TonB-dependent receptor</fullName>
    </submittedName>
</protein>
<evidence type="ECO:0000256" key="11">
    <source>
        <dbReference type="SAM" id="SignalP"/>
    </source>
</evidence>
<evidence type="ECO:0000256" key="8">
    <source>
        <dbReference type="PROSITE-ProRule" id="PRU01360"/>
    </source>
</evidence>
<sequence length="964" mass="104309">MRARLLAGAALFACAASPVMAQSSNANSVAPTGTPQADTPAEPQGPSETPPGAAPQDGVEDIVVTGIRSSLRSSLATKRNAENIVDSITAEDTGKFPDTNIADSLQRITGVAIDRSGGEGQFITVRGLGPEFNTVLVNGRIMATDNPGREFSFDVLSSNLIQRVDVYKTSLPQLQEGGIGATVNVVTARPLDGRAGFHATLAAGGIYDSLADKVSPDFSGIVSWTNPDKTFGALLSASYTNRKSQLDSARIGGWILGSQGLIDGTASSTGLTTDALVDSPNDIHIPREYNFDREEDTRERINVAGSIQGQLTDRLLLTVDGIYSQFNVSQYTRRYGDFFTERFVGVETDANNTVTGFNRPGSNFLAANPGLLEPVPGVSDTRVTRQQNDNIVWTSQRETESYQVGANLAWDVSDQLKLKLDASTTKATQRNPYKFVVVGSLAQTSVRFDLNPENDLPGLTNLGPITDASLLRAHFAQNDLTRVSDKGSEFHADGEWTADRGILQSLMFGASYNQRRKVRTRSDNSDTVCTYCGYDIPIPSNLVQAYSLGNFLPGASGSDALPKDFFTFNQEDIFAFLSDPANLVRPRQGRTAEEQAAEAARVEALAGGPYGRRDRPNARLDVEEKVVAAYLNANFKGDEWSGNIGGRFVSTRLRSAGFGQQIVRIFVNPGDDNLNFVYTDPQAISVRNSYTDFLPSANIKYAITPKMLARAAVSKTVTRPTLTSLGVDNSYGGRLTNATSSGGNPALRPFKSTNYDVSLEYYITDVSYVSVSGFYKAFTDFLESQTLPVTIAGFDFLDTRTRNGQSGSIAGVEVGGQYTFDRLLPGALGGFGVAGNYTYVSSNVERAEGSGTNANNCGYNGLSPHSANGSLFYEKYGLQARASYNWRSSFLRQCFGAASRPENRAAYGQLDMSVSYDVTPVFQVYAQGVNLTNQYVHDYSVIEDRLLMLQNTGSRYLFGVRARF</sequence>
<dbReference type="InterPro" id="IPR012910">
    <property type="entry name" value="Plug_dom"/>
</dbReference>